<dbReference type="InterPro" id="IPR003439">
    <property type="entry name" value="ABC_transporter-like_ATP-bd"/>
</dbReference>
<dbReference type="Pfam" id="PF08352">
    <property type="entry name" value="oligo_HPY"/>
    <property type="match status" value="1"/>
</dbReference>
<evidence type="ECO:0000256" key="1">
    <source>
        <dbReference type="ARBA" id="ARBA00005417"/>
    </source>
</evidence>
<dbReference type="NCBIfam" id="TIGR01727">
    <property type="entry name" value="oligo_HPY"/>
    <property type="match status" value="1"/>
</dbReference>
<organism evidence="6 7">
    <name type="scientific">Geosporobacter subterraneus DSM 17957</name>
    <dbReference type="NCBI Taxonomy" id="1121919"/>
    <lineage>
        <taxon>Bacteria</taxon>
        <taxon>Bacillati</taxon>
        <taxon>Bacillota</taxon>
        <taxon>Clostridia</taxon>
        <taxon>Peptostreptococcales</taxon>
        <taxon>Thermotaleaceae</taxon>
        <taxon>Geosporobacter</taxon>
    </lineage>
</organism>
<dbReference type="PROSITE" id="PS00211">
    <property type="entry name" value="ABC_TRANSPORTER_1"/>
    <property type="match status" value="1"/>
</dbReference>
<gene>
    <name evidence="6" type="ORF">SAMN02745975_03804</name>
</gene>
<evidence type="ECO:0000256" key="2">
    <source>
        <dbReference type="ARBA" id="ARBA00022448"/>
    </source>
</evidence>
<dbReference type="AlphaFoldDB" id="A0A1M6QA55"/>
<dbReference type="InterPro" id="IPR003593">
    <property type="entry name" value="AAA+_ATPase"/>
</dbReference>
<evidence type="ECO:0000313" key="7">
    <source>
        <dbReference type="Proteomes" id="UP000184536"/>
    </source>
</evidence>
<proteinExistence type="inferred from homology"/>
<accession>A0A1M6QA55</accession>
<dbReference type="SMART" id="SM00382">
    <property type="entry name" value="AAA"/>
    <property type="match status" value="1"/>
</dbReference>
<dbReference type="GO" id="GO:0016887">
    <property type="term" value="F:ATP hydrolysis activity"/>
    <property type="evidence" value="ECO:0007669"/>
    <property type="project" value="InterPro"/>
</dbReference>
<dbReference type="SUPFAM" id="SSF52540">
    <property type="entry name" value="P-loop containing nucleoside triphosphate hydrolases"/>
    <property type="match status" value="1"/>
</dbReference>
<dbReference type="GO" id="GO:0015833">
    <property type="term" value="P:peptide transport"/>
    <property type="evidence" value="ECO:0007669"/>
    <property type="project" value="InterPro"/>
</dbReference>
<dbReference type="InterPro" id="IPR013563">
    <property type="entry name" value="Oligopep_ABC_C"/>
</dbReference>
<dbReference type="EMBL" id="FQZV01000085">
    <property type="protein sequence ID" value="SHK17174.1"/>
    <property type="molecule type" value="Genomic_DNA"/>
</dbReference>
<feature type="domain" description="ABC transporter" evidence="5">
    <location>
        <begin position="8"/>
        <end position="252"/>
    </location>
</feature>
<dbReference type="PROSITE" id="PS50893">
    <property type="entry name" value="ABC_TRANSPORTER_2"/>
    <property type="match status" value="1"/>
</dbReference>
<keyword evidence="4 6" id="KW-0067">ATP-binding</keyword>
<dbReference type="PANTHER" id="PTHR43776:SF8">
    <property type="entry name" value="ABC TRANSPORTER, ATP-BINDING PROTEIN"/>
    <property type="match status" value="1"/>
</dbReference>
<keyword evidence="3" id="KW-0547">Nucleotide-binding</keyword>
<evidence type="ECO:0000256" key="3">
    <source>
        <dbReference type="ARBA" id="ARBA00022741"/>
    </source>
</evidence>
<evidence type="ECO:0000313" key="6">
    <source>
        <dbReference type="EMBL" id="SHK17174.1"/>
    </source>
</evidence>
<evidence type="ECO:0000259" key="5">
    <source>
        <dbReference type="PROSITE" id="PS50893"/>
    </source>
</evidence>
<dbReference type="FunFam" id="3.40.50.300:FF:000016">
    <property type="entry name" value="Oligopeptide ABC transporter ATP-binding component"/>
    <property type="match status" value="1"/>
</dbReference>
<dbReference type="STRING" id="1121919.SAMN02745975_03804"/>
<name>A0A1M6QA55_9FIRM</name>
<sequence length="315" mass="35629">MMDDNIILELKGVSKRFKDHEGKYFQAVNNVNIQLAKGECIGIVGESGCGKSTLARIVSHLTDLDEGRMIFNGKDVTGLQGELLRRYYKSVQMIFQDPIGTFSPRMKIGTYLMEPFRNFKIMDKGRAGKYAEELLGMVGLSKDYMRKYPNELSGGQLQRVVIARAMGLKPDIIICDECTSALDVSIQQQIIQLLLELKEKTNFSSIFITHDLALAESICDRIYVMYLGEIIEMFESQNIIRDAKHPYTKMLLDSVFSVKKFENQMRPTATKINGVEKVKGCVFSPRCPEACEICREKAPEVKVMHNGSKVLCHIC</sequence>
<dbReference type="InterPro" id="IPR050319">
    <property type="entry name" value="ABC_transp_ATP-bind"/>
</dbReference>
<dbReference type="PANTHER" id="PTHR43776">
    <property type="entry name" value="TRANSPORT ATP-BINDING PROTEIN"/>
    <property type="match status" value="1"/>
</dbReference>
<dbReference type="Proteomes" id="UP000184536">
    <property type="component" value="Unassembled WGS sequence"/>
</dbReference>
<evidence type="ECO:0000256" key="4">
    <source>
        <dbReference type="ARBA" id="ARBA00022840"/>
    </source>
</evidence>
<keyword evidence="7" id="KW-1185">Reference proteome</keyword>
<dbReference type="InterPro" id="IPR017871">
    <property type="entry name" value="ABC_transporter-like_CS"/>
</dbReference>
<reference evidence="7" key="1">
    <citation type="submission" date="2016-11" db="EMBL/GenBank/DDBJ databases">
        <authorList>
            <person name="Varghese N."/>
            <person name="Submissions S."/>
        </authorList>
    </citation>
    <scope>NUCLEOTIDE SEQUENCE [LARGE SCALE GENOMIC DNA]</scope>
    <source>
        <strain evidence="7">DSM 17957</strain>
    </source>
</reference>
<dbReference type="Pfam" id="PF00005">
    <property type="entry name" value="ABC_tran"/>
    <property type="match status" value="1"/>
</dbReference>
<dbReference type="CDD" id="cd03257">
    <property type="entry name" value="ABC_NikE_OppD_transporters"/>
    <property type="match status" value="1"/>
</dbReference>
<keyword evidence="2" id="KW-0813">Transport</keyword>
<dbReference type="GO" id="GO:0005524">
    <property type="term" value="F:ATP binding"/>
    <property type="evidence" value="ECO:0007669"/>
    <property type="project" value="UniProtKB-KW"/>
</dbReference>
<comment type="similarity">
    <text evidence="1">Belongs to the ABC transporter superfamily.</text>
</comment>
<dbReference type="GO" id="GO:0055085">
    <property type="term" value="P:transmembrane transport"/>
    <property type="evidence" value="ECO:0007669"/>
    <property type="project" value="UniProtKB-ARBA"/>
</dbReference>
<protein>
    <submittedName>
        <fullName evidence="6">Oligopeptide/dipeptide ABC transporter, ATP-binding protein, C-terminal domain-containing protein</fullName>
    </submittedName>
</protein>
<dbReference type="InterPro" id="IPR027417">
    <property type="entry name" value="P-loop_NTPase"/>
</dbReference>
<dbReference type="Gene3D" id="3.40.50.300">
    <property type="entry name" value="P-loop containing nucleotide triphosphate hydrolases"/>
    <property type="match status" value="1"/>
</dbReference>
<dbReference type="OrthoDB" id="9806285at2"/>